<dbReference type="PROSITE" id="PS51805">
    <property type="entry name" value="EPHD"/>
    <property type="match status" value="1"/>
</dbReference>
<sequence>MYFVARDDRRPGLLAAGLSGDYLVAMRALGAGSDTVWHPINHHSDEEERQRMMHQFGGAQTLPGFPSLKANPLLTAEEDNHPKEVGSLELPAPRIPNATQYERSGVPVSEHKGPYHPALHSVHYNSNHSDEEIREEGDNRRHNSNGEEEEDGLEFHGKTHTTTKMAVGEHKAGGREVEGDNEAIGSKGGGEVHVHDDNSGTSRVGPQQGGVTIGGGNQVMSHGDTIGRLSKEETNVMGSKEEHEEGMEHAGHEWHPHRHHRHKGHTNDNGKGKLGHDKVPKEYHPSLHHKAESKATDSDLPMAPPGHRHELEISEVEGEPGYEGTLAEELSSLLSLWTGGGARVSTELQMVNKEGGKWVSNMANGQSSSSSRTKAWLAAAAERYTGDINHQVEGDVMLGKLITFLSLNSMGGPNDLITGSSDPGLGDLRASDSAFICNHVCWQRHPQGFARSSIKGVASLATQCELSPMAAILLGHKKPGLMRAIGKVCDEECMAITVEENSPVSACVEVPCSQRCRVEGNRCTSTLQHDWYADGLCSTKCTPTEGKVCGTKTAPQPKTAYQGSQHTYDSRCLWTRTCDRCLSQEMPPSLPSMGPLTLAADMYCINFDGACRPSRGDGTCSVKKGEESPTNSPSEEFFTCAAPYFEEAYPYGPYYTTVGGKPIKEVKNIRVDWNNHTVAVEAVMHNHRGAPPDCLKARFLVVDEDRERNYRSGNREWQSRICADHWNDRTLPWEADDRPTKGDFDGRVESMFLFKEDQNPTRPASLRVVGEVPLMKAALDRNNVVHFTPDFDDYQLLLCLGPAEGYMSPLGSSALKVISLPLTDDLRETDDGLQRGKEPGDTVEVRWICPLSSAHDLHCSYLRQACTLMAIGDLLYCSMSGAHLPCPSTKVLINNTFAVESCGTASSDMPVSNGGGHSPSSTPRPVSSRLSVCVVGGGIAGATAARELARKGFHVTLFEARDRLGGRLHSPDLCGRAVDVGGSWIHGTNKNPVTEAVNAFGLETYGDEHSVRMWMDNNKGEVPPHIDATVEDVWNKLMDLAPVYADRSSRPSTRSTTSTVDSLGAYISEVYRSVDHHGSDSTPRSNASGPLSAASRELQSLFGSKGKGGLNPQEQELAKELINWHITNIEYSAAAPVWHLSLRHWDQDDPLALDGQHVMLRGGYQQLVERILTDIDRLPGEVDVILNQTVTKIEYEPDTDMTQPPVGVYVNGKSTPLKFHWVILTAPLGVLKASLVMDDLPSMAEEHPRPESVMTKSSKGLISFTPPLSDDKIAVVKRLGMGLLNKVVLAFPNRFWPRGEDNSRYHGFVSGVPGEMFWFVEVSDPPPDRDVVMTDAEQDPDDTFYLVGFLCGEFAIRLAKESDEHIVDLALNTLGRMFGEDTIPTLKGFIVTRWNDDPYSRGSYSYIATESSGLDYDGLMAPEYDGRLLFAGEATCRWYPSTVHGALLSGLREARRICDLVRGEPKLPQIGKLFPGSSTMAGIRLALPGDFELEEDDLAPINDVENQKLLQIHCALCNQKWQRERPMVGPISPINRYFVHVDCALLTPETATSLKPPLARWWNVEAAIKRGQRLICSQCKKPGATISCCYLKGNTYCDAVYHSTCALRLSWPIEEGLCPVAGRPGWSRLPPFYCPEHRQDSPSFNRVP</sequence>
<dbReference type="InterPro" id="IPR013083">
    <property type="entry name" value="Znf_RING/FYVE/PHD"/>
</dbReference>
<dbReference type="Pfam" id="PF01593">
    <property type="entry name" value="Amino_oxidase"/>
    <property type="match status" value="1"/>
</dbReference>
<proteinExistence type="predicted"/>
<feature type="compositionally biased region" description="Basic residues" evidence="4">
    <location>
        <begin position="255"/>
        <end position="264"/>
    </location>
</feature>
<feature type="compositionally biased region" description="Polar residues" evidence="4">
    <location>
        <begin position="1080"/>
        <end position="1089"/>
    </location>
</feature>
<feature type="region of interest" description="Disordered" evidence="4">
    <location>
        <begin position="166"/>
        <end position="302"/>
    </location>
</feature>
<dbReference type="Pfam" id="PF13771">
    <property type="entry name" value="zf-HC5HC2H"/>
    <property type="match status" value="1"/>
</dbReference>
<evidence type="ECO:0000256" key="3">
    <source>
        <dbReference type="ARBA" id="ARBA00022833"/>
    </source>
</evidence>
<dbReference type="Proteomes" id="UP000591131">
    <property type="component" value="Unassembled WGS sequence"/>
</dbReference>
<feature type="compositionally biased region" description="Basic and acidic residues" evidence="4">
    <location>
        <begin position="229"/>
        <end position="254"/>
    </location>
</feature>
<evidence type="ECO:0000256" key="2">
    <source>
        <dbReference type="ARBA" id="ARBA00022771"/>
    </source>
</evidence>
<keyword evidence="6" id="KW-0808">Transferase</keyword>
<feature type="compositionally biased region" description="Basic and acidic residues" evidence="4">
    <location>
        <begin position="128"/>
        <end position="145"/>
    </location>
</feature>
<organism evidence="6 7">
    <name type="scientific">Perkinsus chesapeaki</name>
    <name type="common">Clam parasite</name>
    <name type="synonym">Perkinsus andrewsi</name>
    <dbReference type="NCBI Taxonomy" id="330153"/>
    <lineage>
        <taxon>Eukaryota</taxon>
        <taxon>Sar</taxon>
        <taxon>Alveolata</taxon>
        <taxon>Perkinsozoa</taxon>
        <taxon>Perkinsea</taxon>
        <taxon>Perkinsida</taxon>
        <taxon>Perkinsidae</taxon>
        <taxon>Perkinsus</taxon>
    </lineage>
</organism>
<dbReference type="InterPro" id="IPR036188">
    <property type="entry name" value="FAD/NAD-bd_sf"/>
</dbReference>
<gene>
    <name evidence="6" type="primary">KDM1A</name>
    <name evidence="6" type="ORF">FOL47_001381</name>
</gene>
<accession>A0A7J6MJI1</accession>
<dbReference type="Gene3D" id="1.10.405.10">
    <property type="entry name" value="Guanine Nucleotide Dissociation Inhibitor, domain 1"/>
    <property type="match status" value="1"/>
</dbReference>
<reference evidence="6 7" key="1">
    <citation type="submission" date="2020-04" db="EMBL/GenBank/DDBJ databases">
        <title>Perkinsus chesapeaki whole genome sequence.</title>
        <authorList>
            <person name="Bogema D.R."/>
        </authorList>
    </citation>
    <scope>NUCLEOTIDE SEQUENCE [LARGE SCALE GENOMIC DNA]</scope>
    <source>
        <strain evidence="6">ATCC PRA-425</strain>
    </source>
</reference>
<comment type="caution">
    <text evidence="6">The sequence shown here is derived from an EMBL/GenBank/DDBJ whole genome shotgun (WGS) entry which is preliminary data.</text>
</comment>
<dbReference type="InterPro" id="IPR034732">
    <property type="entry name" value="EPHD"/>
</dbReference>
<dbReference type="EMBL" id="JAAPAO010000132">
    <property type="protein sequence ID" value="KAF4671644.1"/>
    <property type="molecule type" value="Genomic_DNA"/>
</dbReference>
<evidence type="ECO:0000313" key="6">
    <source>
        <dbReference type="EMBL" id="KAF4671644.1"/>
    </source>
</evidence>
<feature type="region of interest" description="Disordered" evidence="4">
    <location>
        <begin position="121"/>
        <end position="153"/>
    </location>
</feature>
<name>A0A7J6MJI1_PERCH</name>
<dbReference type="SUPFAM" id="SSF54373">
    <property type="entry name" value="FAD-linked reductases, C-terminal domain"/>
    <property type="match status" value="1"/>
</dbReference>
<feature type="compositionally biased region" description="Basic and acidic residues" evidence="4">
    <location>
        <begin position="265"/>
        <end position="297"/>
    </location>
</feature>
<evidence type="ECO:0000256" key="4">
    <source>
        <dbReference type="SAM" id="MobiDB-lite"/>
    </source>
</evidence>
<dbReference type="PANTHER" id="PTHR10742">
    <property type="entry name" value="FLAVIN MONOAMINE OXIDASE"/>
    <property type="match status" value="1"/>
</dbReference>
<dbReference type="GO" id="GO:0008168">
    <property type="term" value="F:methyltransferase activity"/>
    <property type="evidence" value="ECO:0007669"/>
    <property type="project" value="UniProtKB-KW"/>
</dbReference>
<dbReference type="InterPro" id="IPR002937">
    <property type="entry name" value="Amino_oxidase"/>
</dbReference>
<dbReference type="OrthoDB" id="427402at2759"/>
<keyword evidence="1" id="KW-0479">Metal-binding</keyword>
<protein>
    <submittedName>
        <fullName evidence="6">Lysine-specific histone demethylase 1A</fullName>
    </submittedName>
</protein>
<feature type="region of interest" description="Disordered" evidence="4">
    <location>
        <begin position="1075"/>
        <end position="1095"/>
    </location>
</feature>
<feature type="compositionally biased region" description="Basic and acidic residues" evidence="4">
    <location>
        <begin position="167"/>
        <end position="178"/>
    </location>
</feature>
<dbReference type="PANTHER" id="PTHR10742:SF410">
    <property type="entry name" value="LYSINE-SPECIFIC HISTONE DEMETHYLASE 2"/>
    <property type="match status" value="1"/>
</dbReference>
<evidence type="ECO:0000256" key="1">
    <source>
        <dbReference type="ARBA" id="ARBA00022723"/>
    </source>
</evidence>
<feature type="domain" description="PHD-type" evidence="5">
    <location>
        <begin position="1511"/>
        <end position="1638"/>
    </location>
</feature>
<dbReference type="Gene3D" id="3.30.40.10">
    <property type="entry name" value="Zinc/RING finger domain, C3HC4 (zinc finger)"/>
    <property type="match status" value="1"/>
</dbReference>
<dbReference type="GO" id="GO:0008270">
    <property type="term" value="F:zinc ion binding"/>
    <property type="evidence" value="ECO:0007669"/>
    <property type="project" value="UniProtKB-KW"/>
</dbReference>
<dbReference type="GO" id="GO:0032259">
    <property type="term" value="P:methylation"/>
    <property type="evidence" value="ECO:0007669"/>
    <property type="project" value="UniProtKB-KW"/>
</dbReference>
<evidence type="ECO:0000313" key="7">
    <source>
        <dbReference type="Proteomes" id="UP000591131"/>
    </source>
</evidence>
<keyword evidence="7" id="KW-1185">Reference proteome</keyword>
<dbReference type="InterPro" id="IPR050281">
    <property type="entry name" value="Flavin_monoamine_oxidase"/>
</dbReference>
<dbReference type="CDD" id="cd15571">
    <property type="entry name" value="ePHD"/>
    <property type="match status" value="1"/>
</dbReference>
<dbReference type="Gene3D" id="3.50.50.60">
    <property type="entry name" value="FAD/NAD(P)-binding domain"/>
    <property type="match status" value="2"/>
</dbReference>
<dbReference type="GO" id="GO:0016491">
    <property type="term" value="F:oxidoreductase activity"/>
    <property type="evidence" value="ECO:0007669"/>
    <property type="project" value="InterPro"/>
</dbReference>
<keyword evidence="2" id="KW-0863">Zinc-finger</keyword>
<dbReference type="SUPFAM" id="SSF51905">
    <property type="entry name" value="FAD/NAD(P)-binding domain"/>
    <property type="match status" value="1"/>
</dbReference>
<dbReference type="Gene3D" id="3.90.660.10">
    <property type="match status" value="2"/>
</dbReference>
<evidence type="ECO:0000259" key="5">
    <source>
        <dbReference type="PROSITE" id="PS51805"/>
    </source>
</evidence>
<keyword evidence="3" id="KW-0862">Zinc</keyword>
<keyword evidence="6" id="KW-0489">Methyltransferase</keyword>
<feature type="compositionally biased region" description="Gly residues" evidence="4">
    <location>
        <begin position="207"/>
        <end position="217"/>
    </location>
</feature>